<comment type="subcellular location">
    <subcellularLocation>
        <location evidence="1">Cell membrane</location>
    </subcellularLocation>
</comment>
<dbReference type="EMBL" id="JAWJWF010000050">
    <property type="protein sequence ID" value="KAK6618176.1"/>
    <property type="molecule type" value="Genomic_DNA"/>
</dbReference>
<keyword evidence="9" id="KW-1015">Disulfide bond</keyword>
<feature type="transmembrane region" description="Helical" evidence="13">
    <location>
        <begin position="464"/>
        <end position="483"/>
    </location>
</feature>
<evidence type="ECO:0000256" key="8">
    <source>
        <dbReference type="ARBA" id="ARBA00023136"/>
    </source>
</evidence>
<evidence type="ECO:0000256" key="4">
    <source>
        <dbReference type="ARBA" id="ARBA00022606"/>
    </source>
</evidence>
<comment type="similarity">
    <text evidence="2">Belongs to the CD36 family.</text>
</comment>
<name>A0ABR1AFB1_POLSC</name>
<feature type="transmembrane region" description="Helical" evidence="13">
    <location>
        <begin position="346"/>
        <end position="371"/>
    </location>
</feature>
<dbReference type="PANTHER" id="PTHR11923:SF109">
    <property type="entry name" value="SENSORY NEURON MEMBRANE PROTEIN 2"/>
    <property type="match status" value="1"/>
</dbReference>
<dbReference type="InterPro" id="IPR002159">
    <property type="entry name" value="CD36_fam"/>
</dbReference>
<proteinExistence type="inferred from homology"/>
<sequence>MDKITCPFAATMVGLFFLVVGGGLAWFGVRRISNMRAKEILTLTNDTNTQNRWIKPTKSSTFKVYIFNVTNPNEIKNGSKPNLRPIGPYIFEETLMKINLHGIGESSLSYRLSSSLDFDEEDSEPWMDTDRITVINVPLANALAGDYGANTQFAPSDLSNLFINTTVKKILFDGIPVNCSDEEESVFLPCSNLELHNPKLIRREGDEFRFSFFHNKKQVASETYTVDTGRKNVKNAGKITAINNKPMLDIWRGDDCNRINGSDGSQFPKMLNQKFKVYLYDRDICRSIYIEFDEVVNEDGFNLFKYVIKKDLFMAGNDNAENKCFCRSSSVELLERNKEEGSQSSVCFGTGLLSLFPCTGSSLVASFPFFYLGDEKYMEYTGLRPNKHDHETFFEIEPTLGITTSSCKRLQINVEIPQVKGKNIMGVKSAEVFPVLWFEERTYLSEEYYTILRNRIFEKVVMEYGTWVLLGLGFFLVLVPYPVQFVLHGLCRGLESPSFPAQNRSKISLEYEPEPDKIVRLWEPQRRTKFDKTVDRMLSEEVKRNPLKIDNFM</sequence>
<keyword evidence="15" id="KW-1185">Reference proteome</keyword>
<keyword evidence="11" id="KW-0325">Glycoprotein</keyword>
<evidence type="ECO:0000256" key="1">
    <source>
        <dbReference type="ARBA" id="ARBA00004236"/>
    </source>
</evidence>
<evidence type="ECO:0000256" key="9">
    <source>
        <dbReference type="ARBA" id="ARBA00023157"/>
    </source>
</evidence>
<evidence type="ECO:0000313" key="15">
    <source>
        <dbReference type="Proteomes" id="UP001359485"/>
    </source>
</evidence>
<organism evidence="14 15">
    <name type="scientific">Polyplax serrata</name>
    <name type="common">Common mouse louse</name>
    <dbReference type="NCBI Taxonomy" id="468196"/>
    <lineage>
        <taxon>Eukaryota</taxon>
        <taxon>Metazoa</taxon>
        <taxon>Ecdysozoa</taxon>
        <taxon>Arthropoda</taxon>
        <taxon>Hexapoda</taxon>
        <taxon>Insecta</taxon>
        <taxon>Pterygota</taxon>
        <taxon>Neoptera</taxon>
        <taxon>Paraneoptera</taxon>
        <taxon>Psocodea</taxon>
        <taxon>Troctomorpha</taxon>
        <taxon>Phthiraptera</taxon>
        <taxon>Anoplura</taxon>
        <taxon>Polyplacidae</taxon>
        <taxon>Polyplax</taxon>
    </lineage>
</organism>
<evidence type="ECO:0000256" key="13">
    <source>
        <dbReference type="SAM" id="Phobius"/>
    </source>
</evidence>
<evidence type="ECO:0000256" key="10">
    <source>
        <dbReference type="ARBA" id="ARBA00023170"/>
    </source>
</evidence>
<keyword evidence="3" id="KW-1003">Cell membrane</keyword>
<evidence type="ECO:0000256" key="6">
    <source>
        <dbReference type="ARBA" id="ARBA00022725"/>
    </source>
</evidence>
<keyword evidence="8 13" id="KW-0472">Membrane</keyword>
<dbReference type="PRINTS" id="PR01609">
    <property type="entry name" value="CD36FAMILY"/>
</dbReference>
<keyword evidence="4" id="KW-0716">Sensory transduction</keyword>
<reference evidence="14 15" key="1">
    <citation type="submission" date="2023-09" db="EMBL/GenBank/DDBJ databases">
        <title>Genomes of two closely related lineages of the louse Polyplax serrata with different host specificities.</title>
        <authorList>
            <person name="Martinu J."/>
            <person name="Tarabai H."/>
            <person name="Stefka J."/>
            <person name="Hypsa V."/>
        </authorList>
    </citation>
    <scope>NUCLEOTIDE SEQUENCE [LARGE SCALE GENOMIC DNA]</scope>
    <source>
        <strain evidence="14">98ZLc_SE</strain>
    </source>
</reference>
<keyword evidence="5 13" id="KW-0812">Transmembrane</keyword>
<dbReference type="PANTHER" id="PTHR11923">
    <property type="entry name" value="SCAVENGER RECEPTOR CLASS B TYPE-1 SR-B1"/>
    <property type="match status" value="1"/>
</dbReference>
<accession>A0ABR1AFB1</accession>
<dbReference type="Pfam" id="PF01130">
    <property type="entry name" value="CD36"/>
    <property type="match status" value="1"/>
</dbReference>
<feature type="transmembrane region" description="Helical" evidence="13">
    <location>
        <begin position="6"/>
        <end position="29"/>
    </location>
</feature>
<keyword evidence="10" id="KW-0675">Receptor</keyword>
<dbReference type="Proteomes" id="UP001359485">
    <property type="component" value="Unassembled WGS sequence"/>
</dbReference>
<comment type="caution">
    <text evidence="14">The sequence shown here is derived from an EMBL/GenBank/DDBJ whole genome shotgun (WGS) entry which is preliminary data.</text>
</comment>
<evidence type="ECO:0000256" key="3">
    <source>
        <dbReference type="ARBA" id="ARBA00022475"/>
    </source>
</evidence>
<keyword evidence="7 13" id="KW-1133">Transmembrane helix</keyword>
<evidence type="ECO:0000256" key="11">
    <source>
        <dbReference type="ARBA" id="ARBA00023180"/>
    </source>
</evidence>
<evidence type="ECO:0000256" key="5">
    <source>
        <dbReference type="ARBA" id="ARBA00022692"/>
    </source>
</evidence>
<keyword evidence="6" id="KW-0552">Olfaction</keyword>
<protein>
    <recommendedName>
        <fullName evidence="12">Sensory neuron membrane protein 2</fullName>
    </recommendedName>
</protein>
<evidence type="ECO:0000256" key="2">
    <source>
        <dbReference type="ARBA" id="ARBA00010532"/>
    </source>
</evidence>
<gene>
    <name evidence="14" type="ORF">RUM44_002627</name>
</gene>
<evidence type="ECO:0000313" key="14">
    <source>
        <dbReference type="EMBL" id="KAK6618176.1"/>
    </source>
</evidence>
<evidence type="ECO:0000256" key="12">
    <source>
        <dbReference type="ARBA" id="ARBA00040645"/>
    </source>
</evidence>
<evidence type="ECO:0000256" key="7">
    <source>
        <dbReference type="ARBA" id="ARBA00022989"/>
    </source>
</evidence>